<dbReference type="Proteomes" id="UP000428260">
    <property type="component" value="Chromosome"/>
</dbReference>
<evidence type="ECO:0000256" key="3">
    <source>
        <dbReference type="ARBA" id="ARBA00022452"/>
    </source>
</evidence>
<dbReference type="EMBL" id="CP046401">
    <property type="protein sequence ID" value="QGY45708.1"/>
    <property type="molecule type" value="Genomic_DNA"/>
</dbReference>
<evidence type="ECO:0000256" key="4">
    <source>
        <dbReference type="ARBA" id="ARBA00022692"/>
    </source>
</evidence>
<keyword evidence="10" id="KW-0675">Receptor</keyword>
<organism evidence="10 11">
    <name type="scientific">Maribellus comscasis</name>
    <dbReference type="NCBI Taxonomy" id="2681766"/>
    <lineage>
        <taxon>Bacteria</taxon>
        <taxon>Pseudomonadati</taxon>
        <taxon>Bacteroidota</taxon>
        <taxon>Bacteroidia</taxon>
        <taxon>Marinilabiliales</taxon>
        <taxon>Prolixibacteraceae</taxon>
        <taxon>Maribellus</taxon>
    </lineage>
</organism>
<feature type="signal peptide" evidence="8">
    <location>
        <begin position="1"/>
        <end position="21"/>
    </location>
</feature>
<keyword evidence="2 7" id="KW-0813">Transport</keyword>
<dbReference type="GO" id="GO:0009279">
    <property type="term" value="C:cell outer membrane"/>
    <property type="evidence" value="ECO:0007669"/>
    <property type="project" value="UniProtKB-SubCell"/>
</dbReference>
<dbReference type="PROSITE" id="PS52016">
    <property type="entry name" value="TONB_DEPENDENT_REC_3"/>
    <property type="match status" value="1"/>
</dbReference>
<evidence type="ECO:0000256" key="2">
    <source>
        <dbReference type="ARBA" id="ARBA00022448"/>
    </source>
</evidence>
<proteinExistence type="inferred from homology"/>
<evidence type="ECO:0000256" key="5">
    <source>
        <dbReference type="ARBA" id="ARBA00023136"/>
    </source>
</evidence>
<dbReference type="InterPro" id="IPR039426">
    <property type="entry name" value="TonB-dep_rcpt-like"/>
</dbReference>
<dbReference type="Pfam" id="PF07715">
    <property type="entry name" value="Plug"/>
    <property type="match status" value="1"/>
</dbReference>
<keyword evidence="8" id="KW-0732">Signal</keyword>
<dbReference type="KEGG" id="mcos:GM418_19135"/>
<evidence type="ECO:0000256" key="8">
    <source>
        <dbReference type="SAM" id="SignalP"/>
    </source>
</evidence>
<dbReference type="InterPro" id="IPR012910">
    <property type="entry name" value="Plug_dom"/>
</dbReference>
<keyword evidence="4 7" id="KW-0812">Transmembrane</keyword>
<sequence>MKNRLLLSLITIFISATSVFADDNVTISGYVKSAETGEGLIGSTIYVEELETGTATNAYGFYSLTLPKGAYTVRYSYIGYENILLPTELLADNTKDIELQPASTEMDEIVIRSEAEDKNIRKAVMGVTKLSPKETKMIPVILGEQDILKTIQLLPGVSSGIEGTSGFYVRGGGVDQNLIVLDEAPVYSASHLMGFFSVFNSDAIKDLELYKGNAPANYGGRLSSILDIQMNDGNSKKFAASGGLGLLSSRLTLESPIVKDKGSFIISGRRSYADMFLIFSKNKTQKKTDLYFYDLNVKANYKINDKNRVYLSGYLGRDVFNIDELFALKWGNKTGTFRWNHVFNNKLFLNSSLIYSNYDYGFGYNFSNNMIYIKSGIQDFNWKEDFQYYINSKNTLKFGFNAIYHTYSPGKINAEKDDLFNSIFMGKKQAWEGAAYVSHELNLSDHFSVSYGLRYSGFIAVGPDTVYTYNADDEITNTEAFSKGDVIQKYGTLEPRATFNFILNKQNSIKFSYARNAQYVHLLSNSSASLPTDVWIPSSKNVKPQVADQLAAGFFRNFKKNMFETSVEVYYKSLKNQIDYQNGAEILLNKNVESQLVFGEGRAYGVELYLKKRTGKLTGWIGYTLSRTEKSMDEIDNGDWFPAKQDRTHDVSVVGMYQLNEKWNLSANWVYNTGNAVTFPSGKYSVDGFTVPVYTKRNGYRMPDYHRLDIGATYTPKKKKRFESSWNFSVYNAYGRRNAFSITFRENENNPTQTEAVRLALFQMIPSVTYNFKF</sequence>
<evidence type="ECO:0000256" key="7">
    <source>
        <dbReference type="PROSITE-ProRule" id="PRU01360"/>
    </source>
</evidence>
<feature type="chain" id="PRO_5026112412" evidence="8">
    <location>
        <begin position="22"/>
        <end position="774"/>
    </location>
</feature>
<dbReference type="SUPFAM" id="SSF49464">
    <property type="entry name" value="Carboxypeptidase regulatory domain-like"/>
    <property type="match status" value="1"/>
</dbReference>
<dbReference type="InterPro" id="IPR036942">
    <property type="entry name" value="Beta-barrel_TonB_sf"/>
</dbReference>
<dbReference type="AlphaFoldDB" id="A0A6I6JX69"/>
<dbReference type="InterPro" id="IPR008969">
    <property type="entry name" value="CarboxyPept-like_regulatory"/>
</dbReference>
<evidence type="ECO:0000313" key="10">
    <source>
        <dbReference type="EMBL" id="QGY45708.1"/>
    </source>
</evidence>
<evidence type="ECO:0000256" key="1">
    <source>
        <dbReference type="ARBA" id="ARBA00004571"/>
    </source>
</evidence>
<gene>
    <name evidence="10" type="ORF">GM418_19135</name>
</gene>
<dbReference type="Gene3D" id="2.40.170.20">
    <property type="entry name" value="TonB-dependent receptor, beta-barrel domain"/>
    <property type="match status" value="1"/>
</dbReference>
<comment type="similarity">
    <text evidence="7">Belongs to the TonB-dependent receptor family.</text>
</comment>
<evidence type="ECO:0000256" key="6">
    <source>
        <dbReference type="ARBA" id="ARBA00023237"/>
    </source>
</evidence>
<dbReference type="SUPFAM" id="SSF56935">
    <property type="entry name" value="Porins"/>
    <property type="match status" value="1"/>
</dbReference>
<keyword evidence="5 7" id="KW-0472">Membrane</keyword>
<keyword evidence="11" id="KW-1185">Reference proteome</keyword>
<comment type="subcellular location">
    <subcellularLocation>
        <location evidence="1 7">Cell outer membrane</location>
        <topology evidence="1 7">Multi-pass membrane protein</topology>
    </subcellularLocation>
</comment>
<dbReference type="Gene3D" id="2.170.130.10">
    <property type="entry name" value="TonB-dependent receptor, plug domain"/>
    <property type="match status" value="1"/>
</dbReference>
<dbReference type="InterPro" id="IPR037066">
    <property type="entry name" value="Plug_dom_sf"/>
</dbReference>
<dbReference type="RefSeq" id="WP_158868850.1">
    <property type="nucleotide sequence ID" value="NZ_CP046401.1"/>
</dbReference>
<feature type="domain" description="TonB-dependent receptor plug" evidence="9">
    <location>
        <begin position="144"/>
        <end position="221"/>
    </location>
</feature>
<dbReference type="Pfam" id="PF13715">
    <property type="entry name" value="CarbopepD_reg_2"/>
    <property type="match status" value="1"/>
</dbReference>
<evidence type="ECO:0000259" key="9">
    <source>
        <dbReference type="Pfam" id="PF07715"/>
    </source>
</evidence>
<dbReference type="Gene3D" id="2.60.40.1120">
    <property type="entry name" value="Carboxypeptidase-like, regulatory domain"/>
    <property type="match status" value="1"/>
</dbReference>
<keyword evidence="6 7" id="KW-0998">Cell outer membrane</keyword>
<name>A0A6I6JX69_9BACT</name>
<protein>
    <submittedName>
        <fullName evidence="10">TonB-dependent receptor plug domain-containing protein</fullName>
    </submittedName>
</protein>
<evidence type="ECO:0000313" key="11">
    <source>
        <dbReference type="Proteomes" id="UP000428260"/>
    </source>
</evidence>
<keyword evidence="3 7" id="KW-1134">Transmembrane beta strand</keyword>
<accession>A0A6I6JX69</accession>
<reference evidence="10 11" key="1">
    <citation type="submission" date="2019-11" db="EMBL/GenBank/DDBJ databases">
        <authorList>
            <person name="Zheng R.K."/>
            <person name="Sun C.M."/>
        </authorList>
    </citation>
    <scope>NUCLEOTIDE SEQUENCE [LARGE SCALE GENOMIC DNA]</scope>
    <source>
        <strain evidence="10 11">WC007</strain>
    </source>
</reference>